<dbReference type="Proteomes" id="UP000830768">
    <property type="component" value="Chromosome 10"/>
</dbReference>
<name>A0ACD3ZK96_FUSSC</name>
<keyword evidence="2" id="KW-1185">Reference proteome</keyword>
<accession>A0ACD3ZK96</accession>
<proteinExistence type="predicted"/>
<reference evidence="1" key="1">
    <citation type="submission" date="2021-11" db="EMBL/GenBank/DDBJ databases">
        <title>Fusarium solani-melongenae Genome sequencing and assembly.</title>
        <authorList>
            <person name="Xie S."/>
            <person name="Huang L."/>
            <person name="Zhang X."/>
        </authorList>
    </citation>
    <scope>NUCLEOTIDE SEQUENCE</scope>
    <source>
        <strain evidence="1">CRI 24-3</strain>
    </source>
</reference>
<protein>
    <submittedName>
        <fullName evidence="1">Uncharacterized protein</fullName>
    </submittedName>
</protein>
<evidence type="ECO:0000313" key="2">
    <source>
        <dbReference type="Proteomes" id="UP000830768"/>
    </source>
</evidence>
<evidence type="ECO:0000313" key="1">
    <source>
        <dbReference type="EMBL" id="UPL01368.1"/>
    </source>
</evidence>
<dbReference type="EMBL" id="CP090038">
    <property type="protein sequence ID" value="UPL01368.1"/>
    <property type="molecule type" value="Genomic_DNA"/>
</dbReference>
<organism evidence="1 2">
    <name type="scientific">Fusarium solani subsp. cucurbitae</name>
    <name type="common">Neocosmosporum cucurbitae</name>
    <dbReference type="NCBI Taxonomy" id="2747967"/>
    <lineage>
        <taxon>Eukaryota</taxon>
        <taxon>Fungi</taxon>
        <taxon>Dikarya</taxon>
        <taxon>Ascomycota</taxon>
        <taxon>Pezizomycotina</taxon>
        <taxon>Sordariomycetes</taxon>
        <taxon>Hypocreomycetidae</taxon>
        <taxon>Hypocreales</taxon>
        <taxon>Nectriaceae</taxon>
        <taxon>Fusarium</taxon>
        <taxon>Fusarium solani species complex</taxon>
    </lineage>
</organism>
<gene>
    <name evidence="1" type="ORF">LCI18_012302</name>
</gene>
<sequence length="99" mass="10631">MLRSPAATRLPSTTPTPPRRPRSTPRRSSMRSSMTAIVKDTQPLTMRPNLTSTSVPKAGDNKEKNPGNVAGGLKSTLSNPNASDEAKESAKDRLNKMGE</sequence>